<gene>
    <name evidence="1" type="ORF">LEA_07814</name>
</gene>
<sequence>MLVRIRPGKEFGQQSALCQHVDGCFPVDIRIDAVQSVSKDSNGREMICQSGPMGMDIYPVGQSA</sequence>
<evidence type="ECO:0000313" key="1">
    <source>
        <dbReference type="EMBL" id="EKC70377.1"/>
    </source>
</evidence>
<comment type="caution">
    <text evidence="1">The sequence shown here is derived from an EMBL/GenBank/DDBJ whole genome shotgun (WGS) entry which is preliminary data.</text>
</comment>
<protein>
    <submittedName>
        <fullName evidence="1">Uncharacterized protein</fullName>
    </submittedName>
</protein>
<reference evidence="1" key="1">
    <citation type="journal article" date="2013" name="Environ. Microbiol.">
        <title>Microbiota from the distal guts of lean and obese adolescents exhibit partial functional redundancy besides clear differences in community structure.</title>
        <authorList>
            <person name="Ferrer M."/>
            <person name="Ruiz A."/>
            <person name="Lanza F."/>
            <person name="Haange S.B."/>
            <person name="Oberbach A."/>
            <person name="Till H."/>
            <person name="Bargiela R."/>
            <person name="Campoy C."/>
            <person name="Segura M.T."/>
            <person name="Richter M."/>
            <person name="von Bergen M."/>
            <person name="Seifert J."/>
            <person name="Suarez A."/>
        </authorList>
    </citation>
    <scope>NUCLEOTIDE SEQUENCE</scope>
</reference>
<name>K1TB38_9ZZZZ</name>
<organism evidence="1">
    <name type="scientific">human gut metagenome</name>
    <dbReference type="NCBI Taxonomy" id="408170"/>
    <lineage>
        <taxon>unclassified sequences</taxon>
        <taxon>metagenomes</taxon>
        <taxon>organismal metagenomes</taxon>
    </lineage>
</organism>
<proteinExistence type="predicted"/>
<dbReference type="EMBL" id="AJWY01005166">
    <property type="protein sequence ID" value="EKC70377.1"/>
    <property type="molecule type" value="Genomic_DNA"/>
</dbReference>
<dbReference type="AlphaFoldDB" id="K1TB38"/>
<feature type="non-terminal residue" evidence="1">
    <location>
        <position position="64"/>
    </location>
</feature>
<accession>K1TB38</accession>